<keyword evidence="14" id="KW-0966">Cell projection</keyword>
<evidence type="ECO:0000313" key="17">
    <source>
        <dbReference type="Proteomes" id="UP000018936"/>
    </source>
</evidence>
<keyword evidence="9" id="KW-0963">Cytoplasm</keyword>
<comment type="subcellular location">
    <subcellularLocation>
        <location evidence="4">Cell projection</location>
        <location evidence="4">Filopodium tip</location>
    </subcellularLocation>
    <subcellularLocation>
        <location evidence="5">Cell projection</location>
        <location evidence="5">Lamellipodium</location>
    </subcellularLocation>
    <subcellularLocation>
        <location evidence="1">Cell projection</location>
        <location evidence="1">Microvillus</location>
    </subcellularLocation>
    <subcellularLocation>
        <location evidence="3">Cell projection</location>
        <location evidence="3">Ruffle</location>
    </subcellularLocation>
    <subcellularLocation>
        <location evidence="2">Cytoplasm</location>
        <location evidence="2">Cytoskeleton</location>
    </subcellularLocation>
</comment>
<dbReference type="GO" id="GO:0005737">
    <property type="term" value="C:cytoplasm"/>
    <property type="evidence" value="ECO:0007669"/>
    <property type="project" value="TreeGrafter"/>
</dbReference>
<dbReference type="SUPFAM" id="SSF55753">
    <property type="entry name" value="Actin depolymerizing proteins"/>
    <property type="match status" value="5"/>
</dbReference>
<dbReference type="PANTHER" id="PTHR11977:SF35">
    <property type="entry name" value="VILLIN-1"/>
    <property type="match status" value="1"/>
</dbReference>
<name>V8PAF8_OPHHA</name>
<dbReference type="PANTHER" id="PTHR11977">
    <property type="entry name" value="VILLIN"/>
    <property type="match status" value="1"/>
</dbReference>
<keyword evidence="13" id="KW-0206">Cytoskeleton</keyword>
<dbReference type="GO" id="GO:0051015">
    <property type="term" value="F:actin filament binding"/>
    <property type="evidence" value="ECO:0007669"/>
    <property type="project" value="InterPro"/>
</dbReference>
<dbReference type="Gene3D" id="3.40.20.10">
    <property type="entry name" value="Severin"/>
    <property type="match status" value="6"/>
</dbReference>
<evidence type="ECO:0000256" key="1">
    <source>
        <dbReference type="ARBA" id="ARBA00004105"/>
    </source>
</evidence>
<comment type="caution">
    <text evidence="16">The sequence shown here is derived from an EMBL/GenBank/DDBJ whole genome shotgun (WGS) entry which is preliminary data.</text>
</comment>
<evidence type="ECO:0000256" key="5">
    <source>
        <dbReference type="ARBA" id="ARBA00004510"/>
    </source>
</evidence>
<keyword evidence="12" id="KW-0009">Actin-binding</keyword>
<proteinExistence type="inferred from homology"/>
<evidence type="ECO:0000256" key="4">
    <source>
        <dbReference type="ARBA" id="ARBA00004495"/>
    </source>
</evidence>
<evidence type="ECO:0000256" key="12">
    <source>
        <dbReference type="ARBA" id="ARBA00023203"/>
    </source>
</evidence>
<dbReference type="GO" id="GO:0051016">
    <property type="term" value="P:barbed-end actin filament capping"/>
    <property type="evidence" value="ECO:0007669"/>
    <property type="project" value="TreeGrafter"/>
</dbReference>
<dbReference type="AlphaFoldDB" id="V8PAF8"/>
<evidence type="ECO:0000313" key="16">
    <source>
        <dbReference type="EMBL" id="ETE71330.1"/>
    </source>
</evidence>
<protein>
    <recommendedName>
        <fullName evidence="7">Villin-1</fullName>
    </recommendedName>
</protein>
<evidence type="ECO:0000256" key="6">
    <source>
        <dbReference type="ARBA" id="ARBA00008418"/>
    </source>
</evidence>
<evidence type="ECO:0000256" key="11">
    <source>
        <dbReference type="ARBA" id="ARBA00022837"/>
    </source>
</evidence>
<keyword evidence="10" id="KW-0677">Repeat</keyword>
<dbReference type="CDD" id="cd11293">
    <property type="entry name" value="gelsolin_S4_like"/>
    <property type="match status" value="1"/>
</dbReference>
<evidence type="ECO:0000259" key="15">
    <source>
        <dbReference type="PROSITE" id="PS51089"/>
    </source>
</evidence>
<comment type="similarity">
    <text evidence="6">Belongs to the villin/gelsolin family.</text>
</comment>
<dbReference type="GO" id="GO:2000392">
    <property type="term" value="P:regulation of lamellipodium morphogenesis"/>
    <property type="evidence" value="ECO:0007669"/>
    <property type="project" value="TreeGrafter"/>
</dbReference>
<feature type="domain" description="HP" evidence="15">
    <location>
        <begin position="848"/>
        <end position="914"/>
    </location>
</feature>
<keyword evidence="11" id="KW-0106">Calcium</keyword>
<dbReference type="GO" id="GO:0030027">
    <property type="term" value="C:lamellipodium"/>
    <property type="evidence" value="ECO:0007669"/>
    <property type="project" value="UniProtKB-SubCell"/>
</dbReference>
<evidence type="ECO:0000256" key="13">
    <source>
        <dbReference type="ARBA" id="ARBA00023212"/>
    </source>
</evidence>
<dbReference type="GO" id="GO:0032433">
    <property type="term" value="C:filopodium tip"/>
    <property type="evidence" value="ECO:0007669"/>
    <property type="project" value="UniProtKB-SubCell"/>
</dbReference>
<evidence type="ECO:0000256" key="9">
    <source>
        <dbReference type="ARBA" id="ARBA00022490"/>
    </source>
</evidence>
<dbReference type="Gene3D" id="1.10.950.10">
    <property type="entry name" value="Villin headpiece domain"/>
    <property type="match status" value="1"/>
</dbReference>
<dbReference type="Proteomes" id="UP000018936">
    <property type="component" value="Unassembled WGS sequence"/>
</dbReference>
<dbReference type="InterPro" id="IPR007122">
    <property type="entry name" value="Villin/Gelsolin"/>
</dbReference>
<reference evidence="16 17" key="1">
    <citation type="journal article" date="2013" name="Proc. Natl. Acad. Sci. U.S.A.">
        <title>The king cobra genome reveals dynamic gene evolution and adaptation in the snake venom system.</title>
        <authorList>
            <person name="Vonk F.J."/>
            <person name="Casewell N.R."/>
            <person name="Henkel C.V."/>
            <person name="Heimberg A.M."/>
            <person name="Jansen H.J."/>
            <person name="McCleary R.J."/>
            <person name="Kerkkamp H.M."/>
            <person name="Vos R.A."/>
            <person name="Guerreiro I."/>
            <person name="Calvete J.J."/>
            <person name="Wuster W."/>
            <person name="Woods A.E."/>
            <person name="Logan J.M."/>
            <person name="Harrison R.A."/>
            <person name="Castoe T.A."/>
            <person name="de Koning A.P."/>
            <person name="Pollock D.D."/>
            <person name="Yandell M."/>
            <person name="Calderon D."/>
            <person name="Renjifo C."/>
            <person name="Currier R.B."/>
            <person name="Salgado D."/>
            <person name="Pla D."/>
            <person name="Sanz L."/>
            <person name="Hyder A.S."/>
            <person name="Ribeiro J.M."/>
            <person name="Arntzen J.W."/>
            <person name="van den Thillart G.E."/>
            <person name="Boetzer M."/>
            <person name="Pirovano W."/>
            <person name="Dirks R.P."/>
            <person name="Spaink H.P."/>
            <person name="Duboule D."/>
            <person name="McGlinn E."/>
            <person name="Kini R.M."/>
            <person name="Richardson M.K."/>
        </authorList>
    </citation>
    <scope>NUCLEOTIDE SEQUENCE</scope>
    <source>
        <tissue evidence="16">Blood</tissue>
    </source>
</reference>
<dbReference type="InterPro" id="IPR003128">
    <property type="entry name" value="Villin_headpiece"/>
</dbReference>
<dbReference type="SUPFAM" id="SSF47050">
    <property type="entry name" value="VHP, Villin headpiece domain"/>
    <property type="match status" value="1"/>
</dbReference>
<dbReference type="CDD" id="cd11291">
    <property type="entry name" value="gelsolin_S6_like"/>
    <property type="match status" value="1"/>
</dbReference>
<evidence type="ECO:0000256" key="14">
    <source>
        <dbReference type="ARBA" id="ARBA00023273"/>
    </source>
</evidence>
<organism evidence="16 17">
    <name type="scientific">Ophiophagus hannah</name>
    <name type="common">King cobra</name>
    <name type="synonym">Naja hannah</name>
    <dbReference type="NCBI Taxonomy" id="8665"/>
    <lineage>
        <taxon>Eukaryota</taxon>
        <taxon>Metazoa</taxon>
        <taxon>Chordata</taxon>
        <taxon>Craniata</taxon>
        <taxon>Vertebrata</taxon>
        <taxon>Euteleostomi</taxon>
        <taxon>Lepidosauria</taxon>
        <taxon>Squamata</taxon>
        <taxon>Bifurcata</taxon>
        <taxon>Unidentata</taxon>
        <taxon>Episquamata</taxon>
        <taxon>Toxicofera</taxon>
        <taxon>Serpentes</taxon>
        <taxon>Colubroidea</taxon>
        <taxon>Elapidae</taxon>
        <taxon>Elapinae</taxon>
        <taxon>Ophiophagus</taxon>
    </lineage>
</organism>
<dbReference type="FunFam" id="3.40.20.10:FF:000005">
    <property type="entry name" value="Gelsolin"/>
    <property type="match status" value="1"/>
</dbReference>
<evidence type="ECO:0000256" key="7">
    <source>
        <dbReference type="ARBA" id="ARBA00017436"/>
    </source>
</evidence>
<evidence type="ECO:0000256" key="10">
    <source>
        <dbReference type="ARBA" id="ARBA00022737"/>
    </source>
</evidence>
<dbReference type="InterPro" id="IPR007123">
    <property type="entry name" value="Gelsolin-like_dom"/>
</dbReference>
<dbReference type="GO" id="GO:0015629">
    <property type="term" value="C:actin cytoskeleton"/>
    <property type="evidence" value="ECO:0007669"/>
    <property type="project" value="TreeGrafter"/>
</dbReference>
<dbReference type="CDD" id="cd11288">
    <property type="entry name" value="gelsolin_S5_like"/>
    <property type="match status" value="1"/>
</dbReference>
<dbReference type="Pfam" id="PF00626">
    <property type="entry name" value="Gelsolin"/>
    <property type="match status" value="5"/>
</dbReference>
<keyword evidence="8" id="KW-0117">Actin capping</keyword>
<dbReference type="InterPro" id="IPR029006">
    <property type="entry name" value="ADF-H/Gelsolin-like_dom_sf"/>
</dbReference>
<evidence type="ECO:0000256" key="3">
    <source>
        <dbReference type="ARBA" id="ARBA00004466"/>
    </source>
</evidence>
<dbReference type="GO" id="GO:0005902">
    <property type="term" value="C:microvillus"/>
    <property type="evidence" value="ECO:0007669"/>
    <property type="project" value="UniProtKB-SubCell"/>
</dbReference>
<accession>V8PAF8</accession>
<evidence type="ECO:0000256" key="2">
    <source>
        <dbReference type="ARBA" id="ARBA00004245"/>
    </source>
</evidence>
<keyword evidence="17" id="KW-1185">Reference proteome</keyword>
<dbReference type="OrthoDB" id="6375767at2759"/>
<dbReference type="GO" id="GO:0005546">
    <property type="term" value="F:phosphatidylinositol-4,5-bisphosphate binding"/>
    <property type="evidence" value="ECO:0007669"/>
    <property type="project" value="TreeGrafter"/>
</dbReference>
<dbReference type="GO" id="GO:0001726">
    <property type="term" value="C:ruffle"/>
    <property type="evidence" value="ECO:0007669"/>
    <property type="project" value="UniProtKB-SubCell"/>
</dbReference>
<sequence length="914" mass="102908">MAKAGGDRGKEGTKVALALPLFRHSLSPRCCVPTKQTPQPSYKGLVTMPELNTKVTKTLNKTTPGLQIWRIETHKIQNTFTYDIHFWLGSSSSQDEQGAAAIYTTQMDEHLGGAAVQYRETQNYESDTFRSHFKQGLVYPAGAEIWLLFLYPRVELPMLNRSTSIVILTSNSCPNYKKGGVASGMQHVETNTYNVQRLLHVKGKKNVVAGEVEMNWNSFNLGDVFLLDLGKLIIQWNGPESNRLERLKVGQVEMEEAGWRDRERGGMNLAKDIRDRERGGRAQVAIVDGENEDASPALMKIMFYMLGEKRNIQPAIPDAVVDQKLKSSLKLYQRESTCAGSCYPAPYPRPSEARGLLHLGPRWYEDLCVEGQTIQQGREGAGPIKGFGESRCDYLDKCLWDGGKGFIKAKNYPPTTSVETENDGSESAVFRQLFQKWTVHSQTTGFGKTHTVGKIAKVEQVKFDATSLHARPELAAQHKMVDDGSGETQVWRIENLELVPVEGRSFGHFYSGDCYLILYKYLVYNKIHYIIYMWQGRHATKDEITASAYQAVIMDQTYNGEPVQVRVAMGKEPAHLMAIFKGRMVVYAGGTSRASNTEPEPPTRLFQVHGTNEYNTKALEVSPRASSLNSNDVFILKTQSCCYLWYGKGCSGDEREMAKSVSDLISRTEKVVVAEGQEPAAFWVALGGKSQYANNKRLQEETVSITPRLFECSNKTGKFLAMELTNFTQDDLEQDDVFLLDAWDQVYFWIGKDANETEKEAAAVTAQEYLRTHPGSRDPDTPIVIVKQGNEPPTFTGWFVAWDPLKWTDKKTYEELKAELADEDSLDQLTSEILEGKEIFTAKTTFGKLSFSTYPLEKLVNVAPEDLPKDIDPSRKEQYLSEDDFFQIFGMSQRDFAALPSWKQTSLKKEKGLF</sequence>
<dbReference type="EMBL" id="AZIM01000386">
    <property type="protein sequence ID" value="ETE71330.1"/>
    <property type="molecule type" value="Genomic_DNA"/>
</dbReference>
<dbReference type="FunFam" id="3.40.20.10:FF:000027">
    <property type="entry name" value="Villin 1"/>
    <property type="match status" value="1"/>
</dbReference>
<dbReference type="SMART" id="SM00153">
    <property type="entry name" value="VHP"/>
    <property type="match status" value="1"/>
</dbReference>
<dbReference type="CDD" id="cd11289">
    <property type="entry name" value="gelsolin_S2_like"/>
    <property type="match status" value="1"/>
</dbReference>
<dbReference type="FunFam" id="1.10.950.10:FF:000005">
    <property type="entry name" value="Villin-1"/>
    <property type="match status" value="1"/>
</dbReference>
<dbReference type="InterPro" id="IPR036886">
    <property type="entry name" value="Villin_headpiece_dom_sf"/>
</dbReference>
<gene>
    <name evidence="16" type="primary">VIL1</name>
    <name evidence="16" type="ORF">L345_02847</name>
</gene>
<dbReference type="GO" id="GO:0051014">
    <property type="term" value="P:actin filament severing"/>
    <property type="evidence" value="ECO:0007669"/>
    <property type="project" value="TreeGrafter"/>
</dbReference>
<dbReference type="Pfam" id="PF02209">
    <property type="entry name" value="VHP"/>
    <property type="match status" value="1"/>
</dbReference>
<dbReference type="PRINTS" id="PR00597">
    <property type="entry name" value="GELSOLIN"/>
</dbReference>
<dbReference type="FunFam" id="3.40.20.10:FF:000004">
    <property type="entry name" value="Gelsolin"/>
    <property type="match status" value="1"/>
</dbReference>
<dbReference type="SMART" id="SM00262">
    <property type="entry name" value="GEL"/>
    <property type="match status" value="5"/>
</dbReference>
<dbReference type="PROSITE" id="PS51089">
    <property type="entry name" value="HP"/>
    <property type="match status" value="1"/>
</dbReference>
<dbReference type="FunFam" id="3.40.20.10:FF:000001">
    <property type="entry name" value="Gelsolin"/>
    <property type="match status" value="1"/>
</dbReference>
<evidence type="ECO:0000256" key="8">
    <source>
        <dbReference type="ARBA" id="ARBA00022467"/>
    </source>
</evidence>
<dbReference type="GO" id="GO:0008154">
    <property type="term" value="P:actin polymerization or depolymerization"/>
    <property type="evidence" value="ECO:0007669"/>
    <property type="project" value="TreeGrafter"/>
</dbReference>